<feature type="domain" description="Response regulatory" evidence="2">
    <location>
        <begin position="3"/>
        <end position="114"/>
    </location>
</feature>
<keyword evidence="5" id="KW-0238">DNA-binding</keyword>
<protein>
    <submittedName>
        <fullName evidence="5">DNA-binding response regulator</fullName>
    </submittedName>
    <submittedName>
        <fullName evidence="6">Two component transcriptional regulator, LytTR family</fullName>
    </submittedName>
</protein>
<dbReference type="EMBL" id="FNEO01000001">
    <property type="protein sequence ID" value="SDI66517.1"/>
    <property type="molecule type" value="Genomic_DNA"/>
</dbReference>
<dbReference type="PANTHER" id="PTHR37299">
    <property type="entry name" value="TRANSCRIPTIONAL REGULATOR-RELATED"/>
    <property type="match status" value="1"/>
</dbReference>
<dbReference type="SUPFAM" id="SSF52172">
    <property type="entry name" value="CheY-like"/>
    <property type="match status" value="1"/>
</dbReference>
<dbReference type="GO" id="GO:0000156">
    <property type="term" value="F:phosphorelay response regulator activity"/>
    <property type="evidence" value="ECO:0007669"/>
    <property type="project" value="InterPro"/>
</dbReference>
<name>A0A1B9DP46_9FLAO</name>
<dbReference type="Pfam" id="PF00072">
    <property type="entry name" value="Response_reg"/>
    <property type="match status" value="1"/>
</dbReference>
<dbReference type="InterPro" id="IPR046947">
    <property type="entry name" value="LytR-like"/>
</dbReference>
<dbReference type="Proteomes" id="UP000093226">
    <property type="component" value="Unassembled WGS sequence"/>
</dbReference>
<comment type="caution">
    <text evidence="5">The sequence shown here is derived from an EMBL/GenBank/DDBJ whole genome shotgun (WGS) entry which is preliminary data.</text>
</comment>
<dbReference type="SMART" id="SM00850">
    <property type="entry name" value="LytTR"/>
    <property type="match status" value="1"/>
</dbReference>
<dbReference type="OrthoDB" id="2168082at2"/>
<dbReference type="Proteomes" id="UP000182367">
    <property type="component" value="Unassembled WGS sequence"/>
</dbReference>
<reference evidence="6 8" key="3">
    <citation type="submission" date="2016-10" db="EMBL/GenBank/DDBJ databases">
        <authorList>
            <person name="Varghese N."/>
            <person name="Submissions S."/>
        </authorList>
    </citation>
    <scope>NUCLEOTIDE SEQUENCE [LARGE SCALE GENOMIC DNA]</scope>
    <source>
        <strain evidence="6 8">Gm-149</strain>
    </source>
</reference>
<evidence type="ECO:0000313" key="8">
    <source>
        <dbReference type="Proteomes" id="UP000182367"/>
    </source>
</evidence>
<dbReference type="PROSITE" id="PS50930">
    <property type="entry name" value="HTH_LYTTR"/>
    <property type="match status" value="1"/>
</dbReference>
<dbReference type="InterPro" id="IPR001789">
    <property type="entry name" value="Sig_transdc_resp-reg_receiver"/>
</dbReference>
<keyword evidence="1" id="KW-0597">Phosphoprotein</keyword>
<reference evidence="7" key="1">
    <citation type="submission" date="2016-03" db="EMBL/GenBank/DDBJ databases">
        <title>Draft genome sequence of Paenibacillus glacialis DSM 22343.</title>
        <authorList>
            <person name="Shin S.-K."/>
            <person name="Yi H."/>
        </authorList>
    </citation>
    <scope>NUCLEOTIDE SEQUENCE [LARGE SCALE GENOMIC DNA]</scope>
    <source>
        <strain evidence="7">NBRC 105008</strain>
    </source>
</reference>
<accession>A0A1B9DP46</accession>
<feature type="modified residue" description="4-aspartylphosphate" evidence="1">
    <location>
        <position position="54"/>
    </location>
</feature>
<gene>
    <name evidence="5" type="ORF">FBGL_09425</name>
    <name evidence="4" type="ORF">FGL01_12140</name>
    <name evidence="6" type="ORF">SAMN05192550_0485</name>
</gene>
<dbReference type="SMART" id="SM00448">
    <property type="entry name" value="REC"/>
    <property type="match status" value="1"/>
</dbReference>
<dbReference type="RefSeq" id="WP_066328100.1">
    <property type="nucleotide sequence ID" value="NZ_BJVF01000001.1"/>
</dbReference>
<dbReference type="PROSITE" id="PS50110">
    <property type="entry name" value="RESPONSE_REGULATORY"/>
    <property type="match status" value="1"/>
</dbReference>
<evidence type="ECO:0000313" key="5">
    <source>
        <dbReference type="EMBL" id="OCB71454.1"/>
    </source>
</evidence>
<dbReference type="PANTHER" id="PTHR37299:SF1">
    <property type="entry name" value="STAGE 0 SPORULATION PROTEIN A HOMOLOG"/>
    <property type="match status" value="1"/>
</dbReference>
<reference evidence="5" key="2">
    <citation type="submission" date="2016-03" db="EMBL/GenBank/DDBJ databases">
        <authorList>
            <person name="Ploux O."/>
        </authorList>
    </citation>
    <scope>NUCLEOTIDE SEQUENCE</scope>
    <source>
        <strain evidence="5">NBRC 105008</strain>
    </source>
</reference>
<sequence length="229" mass="26513">MLKAIALDDEPLALEVLQSFCNQTEGITLEKTFTKSEDAFKHLKKYPVDLLFLDINMPSISGIDFYKKLPHKTMVIFTTAYSEYAVEGFTLSATDYILKPFSFARFKQAVEKAVYQYKLQNQNPEQLYLFIRADYSLIKILFSDILFIEGLDDYLKIHIQNQKTVVARMTLKAILEKLPSPEFVRVHRSFIIPISKIDKVRNKIIYINDEEIPVSASYEAAFFALLNKE</sequence>
<evidence type="ECO:0000313" key="9">
    <source>
        <dbReference type="Proteomes" id="UP000321579"/>
    </source>
</evidence>
<evidence type="ECO:0000313" key="6">
    <source>
        <dbReference type="EMBL" id="SDI66517.1"/>
    </source>
</evidence>
<evidence type="ECO:0000259" key="2">
    <source>
        <dbReference type="PROSITE" id="PS50110"/>
    </source>
</evidence>
<dbReference type="InterPro" id="IPR011006">
    <property type="entry name" value="CheY-like_superfamily"/>
</dbReference>
<evidence type="ECO:0000313" key="7">
    <source>
        <dbReference type="Proteomes" id="UP000093226"/>
    </source>
</evidence>
<evidence type="ECO:0000313" key="4">
    <source>
        <dbReference type="EMBL" id="GEL10475.1"/>
    </source>
</evidence>
<evidence type="ECO:0000259" key="3">
    <source>
        <dbReference type="PROSITE" id="PS50930"/>
    </source>
</evidence>
<organism evidence="5 7">
    <name type="scientific">Flavobacterium glycines</name>
    <dbReference type="NCBI Taxonomy" id="551990"/>
    <lineage>
        <taxon>Bacteria</taxon>
        <taxon>Pseudomonadati</taxon>
        <taxon>Bacteroidota</taxon>
        <taxon>Flavobacteriia</taxon>
        <taxon>Flavobacteriales</taxon>
        <taxon>Flavobacteriaceae</taxon>
        <taxon>Flavobacterium</taxon>
    </lineage>
</organism>
<dbReference type="EMBL" id="LVEO01000018">
    <property type="protein sequence ID" value="OCB71454.1"/>
    <property type="molecule type" value="Genomic_DNA"/>
</dbReference>
<dbReference type="InterPro" id="IPR007492">
    <property type="entry name" value="LytTR_DNA-bd_dom"/>
</dbReference>
<keyword evidence="8" id="KW-1185">Reference proteome</keyword>
<reference evidence="4 9" key="4">
    <citation type="submission" date="2019-07" db="EMBL/GenBank/DDBJ databases">
        <title>Whole genome shotgun sequence of Flavobacterium glycines NBRC 105008.</title>
        <authorList>
            <person name="Hosoyama A."/>
            <person name="Uohara A."/>
            <person name="Ohji S."/>
            <person name="Ichikawa N."/>
        </authorList>
    </citation>
    <scope>NUCLEOTIDE SEQUENCE [LARGE SCALE GENOMIC DNA]</scope>
    <source>
        <strain evidence="4 9">NBRC 105008</strain>
    </source>
</reference>
<dbReference type="STRING" id="551990.SAMN05192550_0485"/>
<dbReference type="GO" id="GO:0003677">
    <property type="term" value="F:DNA binding"/>
    <property type="evidence" value="ECO:0007669"/>
    <property type="project" value="UniProtKB-KW"/>
</dbReference>
<dbReference type="EMBL" id="BJVF01000001">
    <property type="protein sequence ID" value="GEL10475.1"/>
    <property type="molecule type" value="Genomic_DNA"/>
</dbReference>
<dbReference type="AlphaFoldDB" id="A0A1B9DP46"/>
<feature type="domain" description="HTH LytTR-type" evidence="3">
    <location>
        <begin position="136"/>
        <end position="228"/>
    </location>
</feature>
<proteinExistence type="predicted"/>
<evidence type="ECO:0000256" key="1">
    <source>
        <dbReference type="PROSITE-ProRule" id="PRU00169"/>
    </source>
</evidence>
<dbReference type="Gene3D" id="3.40.50.2300">
    <property type="match status" value="1"/>
</dbReference>
<dbReference type="Proteomes" id="UP000321579">
    <property type="component" value="Unassembled WGS sequence"/>
</dbReference>
<dbReference type="Pfam" id="PF04397">
    <property type="entry name" value="LytTR"/>
    <property type="match status" value="1"/>
</dbReference>
<dbReference type="Gene3D" id="2.40.50.1020">
    <property type="entry name" value="LytTr DNA-binding domain"/>
    <property type="match status" value="1"/>
</dbReference>